<proteinExistence type="predicted"/>
<name>A0ABW3U1G0_9BACL</name>
<comment type="caution">
    <text evidence="2">The sequence shown here is derived from an EMBL/GenBank/DDBJ whole genome shotgun (WGS) entry which is preliminary data.</text>
</comment>
<reference evidence="3" key="1">
    <citation type="journal article" date="2019" name="Int. J. Syst. Evol. Microbiol.">
        <title>The Global Catalogue of Microorganisms (GCM) 10K type strain sequencing project: providing services to taxonomists for standard genome sequencing and annotation.</title>
        <authorList>
            <consortium name="The Broad Institute Genomics Platform"/>
            <consortium name="The Broad Institute Genome Sequencing Center for Infectious Disease"/>
            <person name="Wu L."/>
            <person name="Ma J."/>
        </authorList>
    </citation>
    <scope>NUCLEOTIDE SEQUENCE [LARGE SCALE GENOMIC DNA]</scope>
    <source>
        <strain evidence="3">CCUG 53915</strain>
    </source>
</reference>
<evidence type="ECO:0000256" key="1">
    <source>
        <dbReference type="SAM" id="MobiDB-lite"/>
    </source>
</evidence>
<dbReference type="RefSeq" id="WP_381482182.1">
    <property type="nucleotide sequence ID" value="NZ_JBHTLT010000127.1"/>
</dbReference>
<sequence length="62" mass="6955">MSVPMIRRRQKDGTLGPLEPMFPDDVETQIDPNLLIVLQAMAGMQEQIDMLTEKLEEKGGAK</sequence>
<dbReference type="EMBL" id="JBHTLT010000127">
    <property type="protein sequence ID" value="MFD1206623.1"/>
    <property type="molecule type" value="Genomic_DNA"/>
</dbReference>
<organism evidence="2 3">
    <name type="scientific">Sporosarcina contaminans</name>
    <dbReference type="NCBI Taxonomy" id="633403"/>
    <lineage>
        <taxon>Bacteria</taxon>
        <taxon>Bacillati</taxon>
        <taxon>Bacillota</taxon>
        <taxon>Bacilli</taxon>
        <taxon>Bacillales</taxon>
        <taxon>Caryophanaceae</taxon>
        <taxon>Sporosarcina</taxon>
    </lineage>
</organism>
<feature type="region of interest" description="Disordered" evidence="1">
    <location>
        <begin position="1"/>
        <end position="24"/>
    </location>
</feature>
<evidence type="ECO:0000313" key="3">
    <source>
        <dbReference type="Proteomes" id="UP001597231"/>
    </source>
</evidence>
<gene>
    <name evidence="2" type="ORF">ACFQ38_16120</name>
</gene>
<protein>
    <submittedName>
        <fullName evidence="2">Uncharacterized protein</fullName>
    </submittedName>
</protein>
<evidence type="ECO:0000313" key="2">
    <source>
        <dbReference type="EMBL" id="MFD1206623.1"/>
    </source>
</evidence>
<feature type="compositionally biased region" description="Basic residues" evidence="1">
    <location>
        <begin position="1"/>
        <end position="10"/>
    </location>
</feature>
<dbReference type="Proteomes" id="UP001597231">
    <property type="component" value="Unassembled WGS sequence"/>
</dbReference>
<accession>A0ABW3U1G0</accession>
<keyword evidence="3" id="KW-1185">Reference proteome</keyword>